<sequence length="419" mass="45867">MVPSQWLQLCRTVFGAGKLQIDVERSRPTSEVGYTWFSMAFWILAIYRFCSALTGGNAFSFYSIQSKVHEVQKVTILSMGTFTLSFRGTIAAGAGGATTGTMFKTTLESLDSIGTLSCLLSEHFGRRAESTPQTVASVVETQTGITNFFTEVIIFFCTASVGTVRFTFNAKHADVGFISAMGDVETNLLSLLMLKLKILGCQVERRRWYIRMPQVYDVYTLSMSGTFQIGYQGCSTRYLIAESSADQARFALEVLEMYQSCILLMLLCESLDDAATNATIFLRRRPSKELISGQPESMSSEQHKRSYLVLDCNVYVVATKVRAGVMPLNCVGSHIVPSIGAFVGPKLGSEVEPPVGPEAGPKLVSEVEPDVGPDNPIAAPLRSALKSTTTTTKDKKVKIVSFNELANDVKLYTPDEIEA</sequence>
<organism evidence="1 2">
    <name type="scientific">Plasmopara halstedii</name>
    <name type="common">Downy mildew of sunflower</name>
    <dbReference type="NCBI Taxonomy" id="4781"/>
    <lineage>
        <taxon>Eukaryota</taxon>
        <taxon>Sar</taxon>
        <taxon>Stramenopiles</taxon>
        <taxon>Oomycota</taxon>
        <taxon>Peronosporomycetes</taxon>
        <taxon>Peronosporales</taxon>
        <taxon>Peronosporaceae</taxon>
        <taxon>Plasmopara</taxon>
    </lineage>
</organism>
<dbReference type="Proteomes" id="UP000054928">
    <property type="component" value="Unassembled WGS sequence"/>
</dbReference>
<protein>
    <submittedName>
        <fullName evidence="1">Uncharacterized protein</fullName>
    </submittedName>
</protein>
<dbReference type="RefSeq" id="XP_024576244.1">
    <property type="nucleotide sequence ID" value="XM_024725471.1"/>
</dbReference>
<proteinExistence type="predicted"/>
<reference evidence="2" key="1">
    <citation type="submission" date="2014-09" db="EMBL/GenBank/DDBJ databases">
        <authorList>
            <person name="Sharma Rahul"/>
            <person name="Thines Marco"/>
        </authorList>
    </citation>
    <scope>NUCLEOTIDE SEQUENCE [LARGE SCALE GENOMIC DNA]</scope>
</reference>
<dbReference type="STRING" id="4781.A0A0N7L4X3"/>
<evidence type="ECO:0000313" key="1">
    <source>
        <dbReference type="EMBL" id="CEG39875.1"/>
    </source>
</evidence>
<name>A0A0N7L4X3_PLAHL</name>
<evidence type="ECO:0000313" key="2">
    <source>
        <dbReference type="Proteomes" id="UP000054928"/>
    </source>
</evidence>
<dbReference type="EMBL" id="CCYD01000442">
    <property type="protein sequence ID" value="CEG39875.1"/>
    <property type="molecule type" value="Genomic_DNA"/>
</dbReference>
<keyword evidence="2" id="KW-1185">Reference proteome</keyword>
<accession>A0A0N7L4X3</accession>
<dbReference type="GeneID" id="36405159"/>
<dbReference type="AlphaFoldDB" id="A0A0N7L4X3"/>